<proteinExistence type="predicted"/>
<dbReference type="Proteomes" id="UP000010467">
    <property type="component" value="Plasmid pDEIPE01"/>
</dbReference>
<dbReference type="KEGG" id="dpd:Deipe_4044"/>
<evidence type="ECO:0000313" key="2">
    <source>
        <dbReference type="Proteomes" id="UP000010467"/>
    </source>
</evidence>
<dbReference type="HOGENOM" id="CLU_2933747_0_0_0"/>
<gene>
    <name evidence="1" type="ordered locus">Deipe_4044</name>
</gene>
<name>L0A8C4_DEIPD</name>
<dbReference type="EMBL" id="CP003383">
    <property type="protein sequence ID" value="AFZ69432.1"/>
    <property type="molecule type" value="Genomic_DNA"/>
</dbReference>
<sequence length="67" mass="7648">MGQGVLVVPVTQVLFVREGERVPVYDLTVPARLREDHAEMSFWQFARHQDVFVMSAEFVIALHLHAA</sequence>
<evidence type="ECO:0000313" key="1">
    <source>
        <dbReference type="EMBL" id="AFZ69432.1"/>
    </source>
</evidence>
<accession>L0A8C4</accession>
<dbReference type="AlphaFoldDB" id="L0A8C4"/>
<protein>
    <submittedName>
        <fullName evidence="1">Uncharacterized protein</fullName>
    </submittedName>
</protein>
<keyword evidence="2" id="KW-1185">Reference proteome</keyword>
<keyword evidence="1" id="KW-0614">Plasmid</keyword>
<reference evidence="2" key="1">
    <citation type="submission" date="2012-03" db="EMBL/GenBank/DDBJ databases">
        <title>Complete sequence of plasmid 1 of Deinococcus peraridilitoris DSM 19664.</title>
        <authorList>
            <person name="Lucas S."/>
            <person name="Copeland A."/>
            <person name="Lapidus A."/>
            <person name="Glavina del Rio T."/>
            <person name="Dalin E."/>
            <person name="Tice H."/>
            <person name="Bruce D."/>
            <person name="Goodwin L."/>
            <person name="Pitluck S."/>
            <person name="Peters L."/>
            <person name="Mikhailova N."/>
            <person name="Lu M."/>
            <person name="Kyrpides N."/>
            <person name="Mavromatis K."/>
            <person name="Ivanova N."/>
            <person name="Brettin T."/>
            <person name="Detter J.C."/>
            <person name="Han C."/>
            <person name="Larimer F."/>
            <person name="Land M."/>
            <person name="Hauser L."/>
            <person name="Markowitz V."/>
            <person name="Cheng J.-F."/>
            <person name="Hugenholtz P."/>
            <person name="Woyke T."/>
            <person name="Wu D."/>
            <person name="Pukall R."/>
            <person name="Steenblock K."/>
            <person name="Brambilla E."/>
            <person name="Klenk H.-P."/>
            <person name="Eisen J.A."/>
        </authorList>
    </citation>
    <scope>NUCLEOTIDE SEQUENCE [LARGE SCALE GENOMIC DNA]</scope>
    <source>
        <strain evidence="2">DSM 19664 / LMG 22246 / CIP 109416 / KR-200</strain>
        <plasmid evidence="2">Plasmid pDEIPE01</plasmid>
    </source>
</reference>
<organism evidence="1 2">
    <name type="scientific">Deinococcus peraridilitoris (strain DSM 19664 / LMG 22246 / CIP 109416 / KR-200)</name>
    <dbReference type="NCBI Taxonomy" id="937777"/>
    <lineage>
        <taxon>Bacteria</taxon>
        <taxon>Thermotogati</taxon>
        <taxon>Deinococcota</taxon>
        <taxon>Deinococci</taxon>
        <taxon>Deinococcales</taxon>
        <taxon>Deinococcaceae</taxon>
        <taxon>Deinococcus</taxon>
    </lineage>
</organism>
<dbReference type="PATRIC" id="fig|937777.3.peg.4061"/>
<dbReference type="RefSeq" id="WP_015231334.1">
    <property type="nucleotide sequence ID" value="NC_019789.1"/>
</dbReference>
<geneLocation type="plasmid" evidence="1 2">
    <name>pDEIPE01</name>
</geneLocation>